<evidence type="ECO:0000256" key="1">
    <source>
        <dbReference type="SAM" id="MobiDB-lite"/>
    </source>
</evidence>
<feature type="chain" id="PRO_5046804704" evidence="2">
    <location>
        <begin position="22"/>
        <end position="131"/>
    </location>
</feature>
<proteinExistence type="predicted"/>
<dbReference type="Pfam" id="PF16785">
    <property type="entry name" value="SMBP"/>
    <property type="match status" value="1"/>
</dbReference>
<dbReference type="RefSeq" id="WP_051331731.1">
    <property type="nucleotide sequence ID" value="NZ_OX458333.1"/>
</dbReference>
<evidence type="ECO:0000256" key="2">
    <source>
        <dbReference type="SAM" id="SignalP"/>
    </source>
</evidence>
<protein>
    <submittedName>
        <fullName evidence="3">Small metal-binding protein</fullName>
    </submittedName>
</protein>
<dbReference type="Gene3D" id="1.20.120.660">
    <property type="entry name" value="IL-4 antagonist (De novo design) like domain"/>
    <property type="match status" value="1"/>
</dbReference>
<sequence length="131" mass="13819">MRSTMLIGLLVSLHGIDAAIAAGTVLHTQAGIAGKDEKGRVFTKEQHIKEAWKHAEAAALAGEKGDAKSASEHAKLAKTYVEAALTQSTFDEHLNAALKSLDSAIEHGDSGEAEPARQAAQETIEHLRAAK</sequence>
<dbReference type="Proteomes" id="UP001162030">
    <property type="component" value="Chromosome"/>
</dbReference>
<reference evidence="3 4" key="1">
    <citation type="submission" date="2023-03" db="EMBL/GenBank/DDBJ databases">
        <authorList>
            <person name="Pearce D."/>
        </authorList>
    </citation>
    <scope>NUCLEOTIDE SEQUENCE [LARGE SCALE GENOMIC DNA]</scope>
    <source>
        <strain evidence="3">Msz</strain>
    </source>
</reference>
<evidence type="ECO:0000313" key="4">
    <source>
        <dbReference type="Proteomes" id="UP001162030"/>
    </source>
</evidence>
<feature type="region of interest" description="Disordered" evidence="1">
    <location>
        <begin position="105"/>
        <end position="131"/>
    </location>
</feature>
<keyword evidence="4" id="KW-1185">Reference proteome</keyword>
<evidence type="ECO:0000313" key="3">
    <source>
        <dbReference type="EMBL" id="CAI8733574.1"/>
    </source>
</evidence>
<gene>
    <name evidence="3" type="ORF">MSZNOR_0326</name>
</gene>
<organism evidence="3 4">
    <name type="scientific">Methylocaldum szegediense</name>
    <dbReference type="NCBI Taxonomy" id="73780"/>
    <lineage>
        <taxon>Bacteria</taxon>
        <taxon>Pseudomonadati</taxon>
        <taxon>Pseudomonadota</taxon>
        <taxon>Gammaproteobacteria</taxon>
        <taxon>Methylococcales</taxon>
        <taxon>Methylococcaceae</taxon>
        <taxon>Methylocaldum</taxon>
    </lineage>
</organism>
<accession>A0ABM9HWK2</accession>
<dbReference type="CDD" id="cd13840">
    <property type="entry name" value="SMBP_like"/>
    <property type="match status" value="1"/>
</dbReference>
<feature type="signal peptide" evidence="2">
    <location>
        <begin position="1"/>
        <end position="21"/>
    </location>
</feature>
<keyword evidence="2" id="KW-0732">Signal</keyword>
<name>A0ABM9HWK2_9GAMM</name>
<dbReference type="EMBL" id="OX458333">
    <property type="protein sequence ID" value="CAI8733574.1"/>
    <property type="molecule type" value="Genomic_DNA"/>
</dbReference>
<dbReference type="InterPro" id="IPR031877">
    <property type="entry name" value="SmbP"/>
</dbReference>